<reference evidence="2" key="1">
    <citation type="submission" date="2022-01" db="EMBL/GenBank/DDBJ databases">
        <authorList>
            <person name="Braso-Vives M."/>
        </authorList>
    </citation>
    <scope>NUCLEOTIDE SEQUENCE</scope>
</reference>
<feature type="region of interest" description="Disordered" evidence="1">
    <location>
        <begin position="132"/>
        <end position="153"/>
    </location>
</feature>
<feature type="compositionally biased region" description="Low complexity" evidence="1">
    <location>
        <begin position="194"/>
        <end position="207"/>
    </location>
</feature>
<feature type="compositionally biased region" description="Polar residues" evidence="1">
    <location>
        <begin position="278"/>
        <end position="289"/>
    </location>
</feature>
<protein>
    <submittedName>
        <fullName evidence="2">Hypp7184 protein</fullName>
    </submittedName>
</protein>
<feature type="region of interest" description="Disordered" evidence="1">
    <location>
        <begin position="1"/>
        <end position="51"/>
    </location>
</feature>
<name>A0A8J9YY48_BRALA</name>
<gene>
    <name evidence="2" type="primary">Hypp7184</name>
    <name evidence="2" type="ORF">BLAG_LOCUS6743</name>
</gene>
<evidence type="ECO:0000313" key="3">
    <source>
        <dbReference type="Proteomes" id="UP000838412"/>
    </source>
</evidence>
<feature type="compositionally biased region" description="Basic and acidic residues" evidence="1">
    <location>
        <begin position="237"/>
        <end position="247"/>
    </location>
</feature>
<dbReference type="Proteomes" id="UP000838412">
    <property type="component" value="Chromosome 13"/>
</dbReference>
<keyword evidence="3" id="KW-1185">Reference proteome</keyword>
<feature type="region of interest" description="Disordered" evidence="1">
    <location>
        <begin position="186"/>
        <end position="289"/>
    </location>
</feature>
<feature type="compositionally biased region" description="Basic and acidic residues" evidence="1">
    <location>
        <begin position="34"/>
        <end position="51"/>
    </location>
</feature>
<organism evidence="2 3">
    <name type="scientific">Branchiostoma lanceolatum</name>
    <name type="common">Common lancelet</name>
    <name type="synonym">Amphioxus lanceolatum</name>
    <dbReference type="NCBI Taxonomy" id="7740"/>
    <lineage>
        <taxon>Eukaryota</taxon>
        <taxon>Metazoa</taxon>
        <taxon>Chordata</taxon>
        <taxon>Cephalochordata</taxon>
        <taxon>Leptocardii</taxon>
        <taxon>Amphioxiformes</taxon>
        <taxon>Branchiostomatidae</taxon>
        <taxon>Branchiostoma</taxon>
    </lineage>
</organism>
<dbReference type="OrthoDB" id="10030438at2759"/>
<feature type="compositionally biased region" description="Low complexity" evidence="1">
    <location>
        <begin position="248"/>
        <end position="259"/>
    </location>
</feature>
<proteinExistence type="predicted"/>
<feature type="compositionally biased region" description="Polar residues" evidence="1">
    <location>
        <begin position="1"/>
        <end position="11"/>
    </location>
</feature>
<evidence type="ECO:0000256" key="1">
    <source>
        <dbReference type="SAM" id="MobiDB-lite"/>
    </source>
</evidence>
<evidence type="ECO:0000313" key="2">
    <source>
        <dbReference type="EMBL" id="CAH1243983.1"/>
    </source>
</evidence>
<dbReference type="AlphaFoldDB" id="A0A8J9YY48"/>
<sequence>MDGINSHTESTFPALRKPAASLAASTKSALMAQARERQRHDRKMEGFSKEHSNIMSELRREQKKLSKSLESLLTRQQAIKVNKRDGEPQNSKYLSCEQNYTYLLRGRLTKSLDTATTSVDANSISARRLTRQLSCRSESGSPVPSYGVTRTFSSSDEEKDFLHPWIRSNSSPDSPNFMLRVRKAKSLSGRETLSSASSGRESFSSPDLSPPPSPRQTVPKLNRKLHRSVSDSQAPSEHSRNKAHGERASSPSSVSSSASGRHKKVMSSVPKLPEVQKSRSVSLPSSPQPVRQDVCLLAPKLHSFNAKRRTNKGKMSCDVDAGDFNEFCSVSDGTCYRLPKQVRTKTRPGGNGRKQSVADGVPQIVTSLDTKRETDEFWYLRYVDDSPTEV</sequence>
<dbReference type="EMBL" id="OV696698">
    <property type="protein sequence ID" value="CAH1243983.1"/>
    <property type="molecule type" value="Genomic_DNA"/>
</dbReference>
<accession>A0A8J9YY48</accession>
<feature type="compositionally biased region" description="Low complexity" evidence="1">
    <location>
        <begin position="19"/>
        <end position="32"/>
    </location>
</feature>